<feature type="compositionally biased region" description="Polar residues" evidence="1">
    <location>
        <begin position="63"/>
        <end position="84"/>
    </location>
</feature>
<name>A0A218WPW5_PUNGR</name>
<proteinExistence type="predicted"/>
<gene>
    <name evidence="2" type="ORF">CDL15_Pgr005098</name>
</gene>
<protein>
    <submittedName>
        <fullName evidence="2">Uncharacterized protein</fullName>
    </submittedName>
</protein>
<evidence type="ECO:0000256" key="1">
    <source>
        <dbReference type="SAM" id="MobiDB-lite"/>
    </source>
</evidence>
<sequence length="104" mass="11205">MQPKRGKLSAPHSGPPASHTRIPDRSSGHYSSPGNQRQIGGHGVMSNGRKAGSLKKVEESSRRNLQAKNLENSRAGTVALFTTESPKHRKVPNMGLQKSLSVPK</sequence>
<feature type="compositionally biased region" description="Polar residues" evidence="1">
    <location>
        <begin position="28"/>
        <end position="38"/>
    </location>
</feature>
<evidence type="ECO:0000313" key="2">
    <source>
        <dbReference type="EMBL" id="OWM74519.1"/>
    </source>
</evidence>
<feature type="region of interest" description="Disordered" evidence="1">
    <location>
        <begin position="1"/>
        <end position="104"/>
    </location>
</feature>
<comment type="caution">
    <text evidence="2">The sequence shown here is derived from an EMBL/GenBank/DDBJ whole genome shotgun (WGS) entry which is preliminary data.</text>
</comment>
<dbReference type="Proteomes" id="UP000197138">
    <property type="component" value="Unassembled WGS sequence"/>
</dbReference>
<dbReference type="EMBL" id="MTKT01003711">
    <property type="protein sequence ID" value="OWM74519.1"/>
    <property type="molecule type" value="Genomic_DNA"/>
</dbReference>
<evidence type="ECO:0000313" key="3">
    <source>
        <dbReference type="Proteomes" id="UP000197138"/>
    </source>
</evidence>
<accession>A0A218WPW5</accession>
<organism evidence="2 3">
    <name type="scientific">Punica granatum</name>
    <name type="common">Pomegranate</name>
    <dbReference type="NCBI Taxonomy" id="22663"/>
    <lineage>
        <taxon>Eukaryota</taxon>
        <taxon>Viridiplantae</taxon>
        <taxon>Streptophyta</taxon>
        <taxon>Embryophyta</taxon>
        <taxon>Tracheophyta</taxon>
        <taxon>Spermatophyta</taxon>
        <taxon>Magnoliopsida</taxon>
        <taxon>eudicotyledons</taxon>
        <taxon>Gunneridae</taxon>
        <taxon>Pentapetalae</taxon>
        <taxon>rosids</taxon>
        <taxon>malvids</taxon>
        <taxon>Myrtales</taxon>
        <taxon>Lythraceae</taxon>
        <taxon>Punica</taxon>
    </lineage>
</organism>
<dbReference type="AlphaFoldDB" id="A0A218WPW5"/>
<reference evidence="3" key="1">
    <citation type="journal article" date="2017" name="Plant J.">
        <title>The pomegranate (Punica granatum L.) genome and the genomics of punicalagin biosynthesis.</title>
        <authorList>
            <person name="Qin G."/>
            <person name="Xu C."/>
            <person name="Ming R."/>
            <person name="Tang H."/>
            <person name="Guyot R."/>
            <person name="Kramer E.M."/>
            <person name="Hu Y."/>
            <person name="Yi X."/>
            <person name="Qi Y."/>
            <person name="Xu X."/>
            <person name="Gao Z."/>
            <person name="Pan H."/>
            <person name="Jian J."/>
            <person name="Tian Y."/>
            <person name="Yue Z."/>
            <person name="Xu Y."/>
        </authorList>
    </citation>
    <scope>NUCLEOTIDE SEQUENCE [LARGE SCALE GENOMIC DNA]</scope>
    <source>
        <strain evidence="3">cv. Dabenzi</strain>
    </source>
</reference>